<dbReference type="Proteomes" id="UP000176583">
    <property type="component" value="Unassembled WGS sequence"/>
</dbReference>
<proteinExistence type="predicted"/>
<gene>
    <name evidence="3" type="ORF">A2V54_00035</name>
</gene>
<sequence length="129" mass="13103">MKLLKRIILSLGVLISYGAHARLAFGATGGPIDRFIGTFTGGQCAEATGVPDISGIFCVLVNTINYLLSIGGAVALIMLVVGGLQYMVSGGDEKAITAAKSTISHAVLGLLIIFGAILIINTVLTGIGA</sequence>
<accession>A0A1F4UH39</accession>
<reference evidence="3 4" key="1">
    <citation type="journal article" date="2016" name="Nat. Commun.">
        <title>Thousands of microbial genomes shed light on interconnected biogeochemical processes in an aquifer system.</title>
        <authorList>
            <person name="Anantharaman K."/>
            <person name="Brown C.T."/>
            <person name="Hug L.A."/>
            <person name="Sharon I."/>
            <person name="Castelle C.J."/>
            <person name="Probst A.J."/>
            <person name="Thomas B.C."/>
            <person name="Singh A."/>
            <person name="Wilkins M.J."/>
            <person name="Karaoz U."/>
            <person name="Brodie E.L."/>
            <person name="Williams K.H."/>
            <person name="Hubbard S.S."/>
            <person name="Banfield J.F."/>
        </authorList>
    </citation>
    <scope>NUCLEOTIDE SEQUENCE [LARGE SCALE GENOMIC DNA]</scope>
</reference>
<protein>
    <submittedName>
        <fullName evidence="3">Uncharacterized protein</fullName>
    </submittedName>
</protein>
<evidence type="ECO:0000256" key="1">
    <source>
        <dbReference type="SAM" id="Phobius"/>
    </source>
</evidence>
<feature type="transmembrane region" description="Helical" evidence="1">
    <location>
        <begin position="64"/>
        <end position="86"/>
    </location>
</feature>
<keyword evidence="1" id="KW-0472">Membrane</keyword>
<dbReference type="EMBL" id="MEUW01000022">
    <property type="protein sequence ID" value="OGC44295.1"/>
    <property type="molecule type" value="Genomic_DNA"/>
</dbReference>
<keyword evidence="1" id="KW-0812">Transmembrane</keyword>
<keyword evidence="2" id="KW-0732">Signal</keyword>
<evidence type="ECO:0000313" key="4">
    <source>
        <dbReference type="Proteomes" id="UP000176583"/>
    </source>
</evidence>
<dbReference type="Pfam" id="PF18895">
    <property type="entry name" value="T4SS_pilin"/>
    <property type="match status" value="1"/>
</dbReference>
<keyword evidence="1" id="KW-1133">Transmembrane helix</keyword>
<dbReference type="AlphaFoldDB" id="A0A1F4UH39"/>
<organism evidence="3 4">
    <name type="scientific">candidate division WWE3 bacterium RBG_19FT_COMBO_53_11</name>
    <dbReference type="NCBI Taxonomy" id="1802613"/>
    <lineage>
        <taxon>Bacteria</taxon>
        <taxon>Katanobacteria</taxon>
    </lineage>
</organism>
<evidence type="ECO:0000313" key="3">
    <source>
        <dbReference type="EMBL" id="OGC44295.1"/>
    </source>
</evidence>
<comment type="caution">
    <text evidence="3">The sequence shown here is derived from an EMBL/GenBank/DDBJ whole genome shotgun (WGS) entry which is preliminary data.</text>
</comment>
<dbReference type="STRING" id="1802613.A2V54_00035"/>
<evidence type="ECO:0000256" key="2">
    <source>
        <dbReference type="SAM" id="SignalP"/>
    </source>
</evidence>
<dbReference type="InterPro" id="IPR043993">
    <property type="entry name" value="T4SS_pilin"/>
</dbReference>
<name>A0A1F4UH39_UNCKA</name>
<feature type="signal peptide" evidence="2">
    <location>
        <begin position="1"/>
        <end position="21"/>
    </location>
</feature>
<feature type="transmembrane region" description="Helical" evidence="1">
    <location>
        <begin position="107"/>
        <end position="127"/>
    </location>
</feature>
<feature type="chain" id="PRO_5009514868" evidence="2">
    <location>
        <begin position="22"/>
        <end position="129"/>
    </location>
</feature>